<accession>A0A6C0JTF1</accession>
<protein>
    <submittedName>
        <fullName evidence="2">Uncharacterized protein</fullName>
    </submittedName>
</protein>
<evidence type="ECO:0000256" key="1">
    <source>
        <dbReference type="SAM" id="Phobius"/>
    </source>
</evidence>
<proteinExistence type="predicted"/>
<keyword evidence="1" id="KW-1133">Transmembrane helix</keyword>
<evidence type="ECO:0000313" key="2">
    <source>
        <dbReference type="EMBL" id="QHU07178.1"/>
    </source>
</evidence>
<organism evidence="2">
    <name type="scientific">viral metagenome</name>
    <dbReference type="NCBI Taxonomy" id="1070528"/>
    <lineage>
        <taxon>unclassified sequences</taxon>
        <taxon>metagenomes</taxon>
        <taxon>organismal metagenomes</taxon>
    </lineage>
</organism>
<dbReference type="EMBL" id="MN740684">
    <property type="protein sequence ID" value="QHU07178.1"/>
    <property type="molecule type" value="Genomic_DNA"/>
</dbReference>
<dbReference type="AlphaFoldDB" id="A0A6C0JTF1"/>
<name>A0A6C0JTF1_9ZZZZ</name>
<sequence length="96" mass="11713">MIIYFYFNIIIMFAKYISSFLCLLNVYFLKTVLICKENTPNYIKNKLIVVNTYKNNLYYDKINPYLININSKYIKYKTKFNIIKENLQNITIPRRM</sequence>
<keyword evidence="1" id="KW-0472">Membrane</keyword>
<keyword evidence="1" id="KW-0812">Transmembrane</keyword>
<feature type="transmembrane region" description="Helical" evidence="1">
    <location>
        <begin position="6"/>
        <end position="28"/>
    </location>
</feature>
<reference evidence="2" key="1">
    <citation type="journal article" date="2020" name="Nature">
        <title>Giant virus diversity and host interactions through global metagenomics.</title>
        <authorList>
            <person name="Schulz F."/>
            <person name="Roux S."/>
            <person name="Paez-Espino D."/>
            <person name="Jungbluth S."/>
            <person name="Walsh D.A."/>
            <person name="Denef V.J."/>
            <person name="McMahon K.D."/>
            <person name="Konstantinidis K.T."/>
            <person name="Eloe-Fadrosh E.A."/>
            <person name="Kyrpides N.C."/>
            <person name="Woyke T."/>
        </authorList>
    </citation>
    <scope>NUCLEOTIDE SEQUENCE</scope>
    <source>
        <strain evidence="2">GVMAG-S-1040241-154</strain>
    </source>
</reference>